<accession>A0A1Q5P3Z8</accession>
<organism evidence="1 2">
    <name type="scientific">Domibacillus mangrovi</name>
    <dbReference type="NCBI Taxonomy" id="1714354"/>
    <lineage>
        <taxon>Bacteria</taxon>
        <taxon>Bacillati</taxon>
        <taxon>Bacillota</taxon>
        <taxon>Bacilli</taxon>
        <taxon>Bacillales</taxon>
        <taxon>Bacillaceae</taxon>
        <taxon>Domibacillus</taxon>
    </lineage>
</organism>
<reference evidence="1 2" key="1">
    <citation type="submission" date="2016-12" db="EMBL/GenBank/DDBJ databases">
        <title>Domibacillus sp. SAOS 44 whole genome sequencing.</title>
        <authorList>
            <person name="Verma A."/>
            <person name="Krishnamurthi S."/>
        </authorList>
    </citation>
    <scope>NUCLEOTIDE SEQUENCE [LARGE SCALE GENOMIC DNA]</scope>
    <source>
        <strain evidence="1 2">SAOS 44</strain>
    </source>
</reference>
<dbReference type="AlphaFoldDB" id="A0A1Q5P3Z8"/>
<dbReference type="STRING" id="1714354.BLL40_05150"/>
<evidence type="ECO:0000313" key="1">
    <source>
        <dbReference type="EMBL" id="OKL36980.1"/>
    </source>
</evidence>
<evidence type="ECO:0000313" key="2">
    <source>
        <dbReference type="Proteomes" id="UP000186524"/>
    </source>
</evidence>
<dbReference type="OrthoDB" id="2112405at2"/>
<dbReference type="RefSeq" id="WP_073710861.1">
    <property type="nucleotide sequence ID" value="NZ_MRWQ01000005.1"/>
</dbReference>
<protein>
    <recommendedName>
        <fullName evidence="3">Transcriptional regulator</fullName>
    </recommendedName>
</protein>
<sequence>MNGLLLTSKEEKMPIEIMYKAVDNTFTKHRIIVTAINQGYIKAYCFTRKQERMFKLENILAVAKLCGEKLNMFKK</sequence>
<evidence type="ECO:0008006" key="3">
    <source>
        <dbReference type="Google" id="ProtNLM"/>
    </source>
</evidence>
<proteinExistence type="predicted"/>
<gene>
    <name evidence="1" type="ORF">BLL40_05150</name>
</gene>
<dbReference type="Proteomes" id="UP000186524">
    <property type="component" value="Unassembled WGS sequence"/>
</dbReference>
<name>A0A1Q5P3Z8_9BACI</name>
<keyword evidence="2" id="KW-1185">Reference proteome</keyword>
<dbReference type="EMBL" id="MRWQ01000005">
    <property type="protein sequence ID" value="OKL36980.1"/>
    <property type="molecule type" value="Genomic_DNA"/>
</dbReference>
<comment type="caution">
    <text evidence="1">The sequence shown here is derived from an EMBL/GenBank/DDBJ whole genome shotgun (WGS) entry which is preliminary data.</text>
</comment>